<evidence type="ECO:0000313" key="3">
    <source>
        <dbReference type="Proteomes" id="UP001244011"/>
    </source>
</evidence>
<sequence>MASDNRNNDSTPALGIPNRYITTHDAEGKSIFSTAFPPALTPRGVPGMQYFEGYEVLEVPLNMTDEADLKAFQAHSATAPDRLHFPRAGTVLRYCDWAPGCAIPMHRTESIDFGTVLKGELELTLDSGEIRLMKAGDSIVQRGTTHAWRNPSATEHARAVFVVQGCPPVKVGGVEMTEMLPWDKKD</sequence>
<name>A0AAJ0FGF9_9PEZI</name>
<dbReference type="PANTHER" id="PTHR36156">
    <property type="entry name" value="SLR2101 PROTEIN"/>
    <property type="match status" value="1"/>
</dbReference>
<evidence type="ECO:0000313" key="2">
    <source>
        <dbReference type="EMBL" id="KAK1767576.1"/>
    </source>
</evidence>
<dbReference type="Pfam" id="PF07883">
    <property type="entry name" value="Cupin_2"/>
    <property type="match status" value="1"/>
</dbReference>
<gene>
    <name evidence="2" type="ORF">QBC33DRAFT_491959</name>
</gene>
<dbReference type="InterPro" id="IPR013096">
    <property type="entry name" value="Cupin_2"/>
</dbReference>
<evidence type="ECO:0000259" key="1">
    <source>
        <dbReference type="Pfam" id="PF07883"/>
    </source>
</evidence>
<dbReference type="RefSeq" id="XP_060283789.1">
    <property type="nucleotide sequence ID" value="XM_060425487.1"/>
</dbReference>
<dbReference type="SUPFAM" id="SSF51182">
    <property type="entry name" value="RmlC-like cupins"/>
    <property type="match status" value="1"/>
</dbReference>
<organism evidence="2 3">
    <name type="scientific">Phialemonium atrogriseum</name>
    <dbReference type="NCBI Taxonomy" id="1093897"/>
    <lineage>
        <taxon>Eukaryota</taxon>
        <taxon>Fungi</taxon>
        <taxon>Dikarya</taxon>
        <taxon>Ascomycota</taxon>
        <taxon>Pezizomycotina</taxon>
        <taxon>Sordariomycetes</taxon>
        <taxon>Sordariomycetidae</taxon>
        <taxon>Cephalothecales</taxon>
        <taxon>Cephalothecaceae</taxon>
        <taxon>Phialemonium</taxon>
    </lineage>
</organism>
<dbReference type="CDD" id="cd02231">
    <property type="entry name" value="cupin_BLL6423-like"/>
    <property type="match status" value="1"/>
</dbReference>
<comment type="caution">
    <text evidence="2">The sequence shown here is derived from an EMBL/GenBank/DDBJ whole genome shotgun (WGS) entry which is preliminary data.</text>
</comment>
<proteinExistence type="predicted"/>
<accession>A0AAJ0FGF9</accession>
<dbReference type="GeneID" id="85308674"/>
<dbReference type="InterPro" id="IPR047142">
    <property type="entry name" value="OryJ/VirC-like"/>
</dbReference>
<dbReference type="PANTHER" id="PTHR36156:SF3">
    <property type="entry name" value="CUPIN 2 CONSERVED BARREL DOMAIN-CONTAINING PROTEIN"/>
    <property type="match status" value="1"/>
</dbReference>
<dbReference type="Gene3D" id="2.60.120.10">
    <property type="entry name" value="Jelly Rolls"/>
    <property type="match status" value="1"/>
</dbReference>
<feature type="domain" description="Cupin type-2" evidence="1">
    <location>
        <begin position="95"/>
        <end position="162"/>
    </location>
</feature>
<protein>
    <submittedName>
        <fullName evidence="2">Oxalate oxidase GF-3.8</fullName>
    </submittedName>
</protein>
<dbReference type="Proteomes" id="UP001244011">
    <property type="component" value="Unassembled WGS sequence"/>
</dbReference>
<dbReference type="InterPro" id="IPR014710">
    <property type="entry name" value="RmlC-like_jellyroll"/>
</dbReference>
<dbReference type="EMBL" id="MU839008">
    <property type="protein sequence ID" value="KAK1767576.1"/>
    <property type="molecule type" value="Genomic_DNA"/>
</dbReference>
<keyword evidence="3" id="KW-1185">Reference proteome</keyword>
<dbReference type="AlphaFoldDB" id="A0AAJ0FGF9"/>
<reference evidence="2" key="1">
    <citation type="submission" date="2023-06" db="EMBL/GenBank/DDBJ databases">
        <title>Genome-scale phylogeny and comparative genomics of the fungal order Sordariales.</title>
        <authorList>
            <consortium name="Lawrence Berkeley National Laboratory"/>
            <person name="Hensen N."/>
            <person name="Bonometti L."/>
            <person name="Westerberg I."/>
            <person name="Brannstrom I.O."/>
            <person name="Guillou S."/>
            <person name="Cros-Aarteil S."/>
            <person name="Calhoun S."/>
            <person name="Haridas S."/>
            <person name="Kuo A."/>
            <person name="Mondo S."/>
            <person name="Pangilinan J."/>
            <person name="Riley R."/>
            <person name="Labutti K."/>
            <person name="Andreopoulos B."/>
            <person name="Lipzen A."/>
            <person name="Chen C."/>
            <person name="Yanf M."/>
            <person name="Daum C."/>
            <person name="Ng V."/>
            <person name="Clum A."/>
            <person name="Steindorff A."/>
            <person name="Ohm R."/>
            <person name="Martin F."/>
            <person name="Silar P."/>
            <person name="Natvig D."/>
            <person name="Lalanne C."/>
            <person name="Gautier V."/>
            <person name="Ament-Velasquez S.L."/>
            <person name="Kruys A."/>
            <person name="Hutchinson M.I."/>
            <person name="Powell A.J."/>
            <person name="Barry K."/>
            <person name="Miller A.N."/>
            <person name="Grigoriev I.V."/>
            <person name="Debuchy R."/>
            <person name="Gladieux P."/>
            <person name="Thoren M.H."/>
            <person name="Johannesson H."/>
        </authorList>
    </citation>
    <scope>NUCLEOTIDE SEQUENCE</scope>
    <source>
        <strain evidence="2">8032-3</strain>
    </source>
</reference>
<dbReference type="InterPro" id="IPR011051">
    <property type="entry name" value="RmlC_Cupin_sf"/>
</dbReference>